<organism evidence="1 2">
    <name type="scientific">Citrobacter portucalensis</name>
    <dbReference type="NCBI Taxonomy" id="1639133"/>
    <lineage>
        <taxon>Bacteria</taxon>
        <taxon>Pseudomonadati</taxon>
        <taxon>Pseudomonadota</taxon>
        <taxon>Gammaproteobacteria</taxon>
        <taxon>Enterobacterales</taxon>
        <taxon>Enterobacteriaceae</taxon>
        <taxon>Citrobacter</taxon>
        <taxon>Citrobacter freundii complex</taxon>
    </lineage>
</organism>
<evidence type="ECO:0000313" key="1">
    <source>
        <dbReference type="EMBL" id="KAA1141990.1"/>
    </source>
</evidence>
<proteinExistence type="predicted"/>
<dbReference type="Proteomes" id="UP000323297">
    <property type="component" value="Unassembled WGS sequence"/>
</dbReference>
<dbReference type="AlphaFoldDB" id="A0A5B0SVP7"/>
<sequence>MSLYQDSILGTFDDFISEHPGIDWTQDDPSALIEAWNINYIQPLVSLYYEQNGLELSAKNRIFVIAVNPKQSSYPVRTTHYFERCGALCEFEAMNIEEAIIECLISYPDAVPAPGMLDQWMMDTTFSAAFRQ</sequence>
<dbReference type="RefSeq" id="WP_149608118.1">
    <property type="nucleotide sequence ID" value="NZ_VTZD01000024.1"/>
</dbReference>
<reference evidence="1 2" key="1">
    <citation type="submission" date="2019-08" db="EMBL/GenBank/DDBJ databases">
        <title>Draft genome sequence of Citrobacter portucalensis strain isolated from green turtle.</title>
        <authorList>
            <person name="Fernandes M.R."/>
            <person name="Sellera F.P."/>
            <person name="Goldeberg D.W."/>
            <person name="Costa D.C."/>
            <person name="Lincopan N."/>
        </authorList>
    </citation>
    <scope>NUCLEOTIDE SEQUENCE [LARGE SCALE GENOMIC DNA]</scope>
    <source>
        <strain evidence="1 2">TV06</strain>
    </source>
</reference>
<name>A0A5B0SVP7_9ENTR</name>
<accession>A0A5B0SVP7</accession>
<comment type="caution">
    <text evidence="1">The sequence shown here is derived from an EMBL/GenBank/DDBJ whole genome shotgun (WGS) entry which is preliminary data.</text>
</comment>
<dbReference type="EMBL" id="VTZD01000024">
    <property type="protein sequence ID" value="KAA1141990.1"/>
    <property type="molecule type" value="Genomic_DNA"/>
</dbReference>
<evidence type="ECO:0000313" key="2">
    <source>
        <dbReference type="Proteomes" id="UP000323297"/>
    </source>
</evidence>
<protein>
    <submittedName>
        <fullName evidence="1">Uncharacterized protein</fullName>
    </submittedName>
</protein>
<gene>
    <name evidence="1" type="ORF">D3H66_19340</name>
</gene>